<proteinExistence type="inferred from homology"/>
<dbReference type="PANTHER" id="PTHR30126">
    <property type="entry name" value="HTH-TYPE TRANSCRIPTIONAL REGULATOR"/>
    <property type="match status" value="1"/>
</dbReference>
<dbReference type="GO" id="GO:0000976">
    <property type="term" value="F:transcription cis-regulatory region binding"/>
    <property type="evidence" value="ECO:0007669"/>
    <property type="project" value="TreeGrafter"/>
</dbReference>
<dbReference type="PRINTS" id="PR00039">
    <property type="entry name" value="HTHLYSR"/>
</dbReference>
<dbReference type="NCBIfam" id="TIGR03339">
    <property type="entry name" value="phn_lysR"/>
    <property type="match status" value="1"/>
</dbReference>
<dbReference type="InterPro" id="IPR000847">
    <property type="entry name" value="LysR_HTH_N"/>
</dbReference>
<dbReference type="SUPFAM" id="SSF53850">
    <property type="entry name" value="Periplasmic binding protein-like II"/>
    <property type="match status" value="1"/>
</dbReference>
<dbReference type="CDD" id="cd05466">
    <property type="entry name" value="PBP2_LTTR_substrate"/>
    <property type="match status" value="1"/>
</dbReference>
<name>A0A0L8BZV8_ENSAD</name>
<evidence type="ECO:0000256" key="2">
    <source>
        <dbReference type="ARBA" id="ARBA00023015"/>
    </source>
</evidence>
<evidence type="ECO:0000256" key="1">
    <source>
        <dbReference type="ARBA" id="ARBA00009437"/>
    </source>
</evidence>
<dbReference type="PROSITE" id="PS50931">
    <property type="entry name" value="HTH_LYSR"/>
    <property type="match status" value="1"/>
</dbReference>
<dbReference type="InterPro" id="IPR005119">
    <property type="entry name" value="LysR_subst-bd"/>
</dbReference>
<keyword evidence="3" id="KW-0238">DNA-binding</keyword>
<sequence length="306" mass="33694">MRYVQLRAFHNVAIHGGFSRAAEALFLTQPAVSDQVRKLEEEYDVLLFNRNKKQVTLTQSGQQLLEVTRRMFDVEQQALDLLSESRALRAGKLRIVADAAHHLLHILAAFRRTYPTVQVSIDAGNTETVITSLHAYEADIGVLGEIPQVGDFDVLKLNSTPIVAFTSRDYPLATCQSVTFAELAKHPLVMRERGSKTRQKLEAMAEQCGVTLTPLIEAEGREAVREIVAAGGGVGFVSSAEFGQDTRLVPIKIDAPEMLMDEALICLRERSNGKLVHAFYDIARKLTQSAAGDVKPTGEAAPPDVW</sequence>
<dbReference type="Pfam" id="PF00126">
    <property type="entry name" value="HTH_1"/>
    <property type="match status" value="1"/>
</dbReference>
<accession>A0A0L8BZV8</accession>
<gene>
    <name evidence="6" type="ORF">AC244_09790</name>
</gene>
<dbReference type="PATRIC" id="fig|106592.7.peg.4722"/>
<dbReference type="RefSeq" id="WP_053248624.1">
    <property type="nucleotide sequence ID" value="NZ_LGAP01000003.1"/>
</dbReference>
<dbReference type="SUPFAM" id="SSF46785">
    <property type="entry name" value="Winged helix' DNA-binding domain"/>
    <property type="match status" value="1"/>
</dbReference>
<dbReference type="InterPro" id="IPR036390">
    <property type="entry name" value="WH_DNA-bd_sf"/>
</dbReference>
<feature type="domain" description="HTH lysR-type" evidence="5">
    <location>
        <begin position="1"/>
        <end position="58"/>
    </location>
</feature>
<dbReference type="AlphaFoldDB" id="A0A0L8BZV8"/>
<dbReference type="OrthoDB" id="9803735at2"/>
<dbReference type="PANTHER" id="PTHR30126:SF94">
    <property type="entry name" value="LYSR FAMILY TRANSCRIPTIONAL REGULATOR"/>
    <property type="match status" value="1"/>
</dbReference>
<comment type="caution">
    <text evidence="6">The sequence shown here is derived from an EMBL/GenBank/DDBJ whole genome shotgun (WGS) entry which is preliminary data.</text>
</comment>
<evidence type="ECO:0000313" key="6">
    <source>
        <dbReference type="EMBL" id="KOF20257.1"/>
    </source>
</evidence>
<dbReference type="Gene3D" id="3.40.190.290">
    <property type="match status" value="1"/>
</dbReference>
<keyword evidence="2" id="KW-0805">Transcription regulation</keyword>
<dbReference type="Proteomes" id="UP000037425">
    <property type="component" value="Unassembled WGS sequence"/>
</dbReference>
<evidence type="ECO:0000313" key="7">
    <source>
        <dbReference type="Proteomes" id="UP000037425"/>
    </source>
</evidence>
<keyword evidence="4" id="KW-0804">Transcription</keyword>
<evidence type="ECO:0000256" key="3">
    <source>
        <dbReference type="ARBA" id="ARBA00023125"/>
    </source>
</evidence>
<dbReference type="Pfam" id="PF03466">
    <property type="entry name" value="LysR_substrate"/>
    <property type="match status" value="1"/>
</dbReference>
<dbReference type="EMBL" id="LGAP01000003">
    <property type="protein sequence ID" value="KOF20257.1"/>
    <property type="molecule type" value="Genomic_DNA"/>
</dbReference>
<dbReference type="Gene3D" id="1.10.10.10">
    <property type="entry name" value="Winged helix-like DNA-binding domain superfamily/Winged helix DNA-binding domain"/>
    <property type="match status" value="1"/>
</dbReference>
<evidence type="ECO:0000256" key="4">
    <source>
        <dbReference type="ARBA" id="ARBA00023163"/>
    </source>
</evidence>
<evidence type="ECO:0000259" key="5">
    <source>
        <dbReference type="PROSITE" id="PS50931"/>
    </source>
</evidence>
<dbReference type="GO" id="GO:0003700">
    <property type="term" value="F:DNA-binding transcription factor activity"/>
    <property type="evidence" value="ECO:0007669"/>
    <property type="project" value="InterPro"/>
</dbReference>
<comment type="similarity">
    <text evidence="1">Belongs to the LysR transcriptional regulatory family.</text>
</comment>
<dbReference type="InterPro" id="IPR036388">
    <property type="entry name" value="WH-like_DNA-bd_sf"/>
</dbReference>
<organism evidence="6 7">
    <name type="scientific">Ensifer adhaerens</name>
    <name type="common">Sinorhizobium morelense</name>
    <dbReference type="NCBI Taxonomy" id="106592"/>
    <lineage>
        <taxon>Bacteria</taxon>
        <taxon>Pseudomonadati</taxon>
        <taxon>Pseudomonadota</taxon>
        <taxon>Alphaproteobacteria</taxon>
        <taxon>Hyphomicrobiales</taxon>
        <taxon>Rhizobiaceae</taxon>
        <taxon>Sinorhizobium/Ensifer group</taxon>
        <taxon>Ensifer</taxon>
    </lineage>
</organism>
<dbReference type="FunFam" id="1.10.10.10:FF:000001">
    <property type="entry name" value="LysR family transcriptional regulator"/>
    <property type="match status" value="1"/>
</dbReference>
<protein>
    <submittedName>
        <fullName evidence="6">LysR family transcriptional regulator</fullName>
    </submittedName>
</protein>
<dbReference type="InterPro" id="IPR017724">
    <property type="entry name" value="Tscrpt_reg_LysR"/>
</dbReference>
<reference evidence="7" key="1">
    <citation type="submission" date="2015-07" db="EMBL/GenBank/DDBJ databases">
        <title>Whole genome sequence of an Ensifer adhaerens strain isolated from a cave pool in the Wind Cave National Park.</title>
        <authorList>
            <person name="Eng W.W.H."/>
            <person name="Gan H.M."/>
            <person name="Barton H.A."/>
            <person name="Savka M.A."/>
        </authorList>
    </citation>
    <scope>NUCLEOTIDE SEQUENCE [LARGE SCALE GENOMIC DNA]</scope>
    <source>
        <strain evidence="7">SD006</strain>
    </source>
</reference>